<comment type="caution">
    <text evidence="3">The sequence shown here is derived from an EMBL/GenBank/DDBJ whole genome shotgun (WGS) entry which is preliminary data.</text>
</comment>
<dbReference type="Proteomes" id="UP001500456">
    <property type="component" value="Unassembled WGS sequence"/>
</dbReference>
<dbReference type="Gene3D" id="3.10.180.10">
    <property type="entry name" value="2,3-Dihydroxybiphenyl 1,2-Dioxygenase, domain 1"/>
    <property type="match status" value="1"/>
</dbReference>
<dbReference type="InterPro" id="IPR004360">
    <property type="entry name" value="Glyas_Fos-R_dOase_dom"/>
</dbReference>
<accession>A0ABP7QI88</accession>
<name>A0ABP7QI88_9ACTN</name>
<evidence type="ECO:0000259" key="2">
    <source>
        <dbReference type="PROSITE" id="PS51819"/>
    </source>
</evidence>
<reference evidence="4" key="1">
    <citation type="journal article" date="2019" name="Int. J. Syst. Evol. Microbiol.">
        <title>The Global Catalogue of Microorganisms (GCM) 10K type strain sequencing project: providing services to taxonomists for standard genome sequencing and annotation.</title>
        <authorList>
            <consortium name="The Broad Institute Genomics Platform"/>
            <consortium name="The Broad Institute Genome Sequencing Center for Infectious Disease"/>
            <person name="Wu L."/>
            <person name="Ma J."/>
        </authorList>
    </citation>
    <scope>NUCLEOTIDE SEQUENCE [LARGE SCALE GENOMIC DNA]</scope>
    <source>
        <strain evidence="4">JCM 16924</strain>
    </source>
</reference>
<dbReference type="EMBL" id="BAAAZX010000003">
    <property type="protein sequence ID" value="GAA3982295.1"/>
    <property type="molecule type" value="Genomic_DNA"/>
</dbReference>
<dbReference type="CDD" id="cd06587">
    <property type="entry name" value="VOC"/>
    <property type="match status" value="1"/>
</dbReference>
<organism evidence="3 4">
    <name type="scientific">Streptomyces plumbiresistens</name>
    <dbReference type="NCBI Taxonomy" id="511811"/>
    <lineage>
        <taxon>Bacteria</taxon>
        <taxon>Bacillati</taxon>
        <taxon>Actinomycetota</taxon>
        <taxon>Actinomycetes</taxon>
        <taxon>Kitasatosporales</taxon>
        <taxon>Streptomycetaceae</taxon>
        <taxon>Streptomyces</taxon>
    </lineage>
</organism>
<proteinExistence type="predicted"/>
<evidence type="ECO:0000313" key="3">
    <source>
        <dbReference type="EMBL" id="GAA3982295.1"/>
    </source>
</evidence>
<dbReference type="InterPro" id="IPR029068">
    <property type="entry name" value="Glyas_Bleomycin-R_OHBP_Dase"/>
</dbReference>
<dbReference type="PROSITE" id="PS51819">
    <property type="entry name" value="VOC"/>
    <property type="match status" value="1"/>
</dbReference>
<dbReference type="Pfam" id="PF00903">
    <property type="entry name" value="Glyoxalase"/>
    <property type="match status" value="1"/>
</dbReference>
<sequence length="142" mass="15448">MKSGPVGHRETGTRDQAMPARRRPAYHGGMAVDLFAGIPVNDYAAALAWYEQLLGCPPTFVASDTEAVWELAEHRSVAIEQRPEHAGHALHTIFVDDLDTLVAGITDRGLEPTKRETYANGVRKVTYHDPEGNEIGFGGAPL</sequence>
<feature type="region of interest" description="Disordered" evidence="1">
    <location>
        <begin position="1"/>
        <end position="20"/>
    </location>
</feature>
<evidence type="ECO:0000313" key="4">
    <source>
        <dbReference type="Proteomes" id="UP001500456"/>
    </source>
</evidence>
<gene>
    <name evidence="3" type="ORF">GCM10022232_13230</name>
</gene>
<dbReference type="InterPro" id="IPR037523">
    <property type="entry name" value="VOC_core"/>
</dbReference>
<keyword evidence="4" id="KW-1185">Reference proteome</keyword>
<evidence type="ECO:0000256" key="1">
    <source>
        <dbReference type="SAM" id="MobiDB-lite"/>
    </source>
</evidence>
<feature type="domain" description="VOC" evidence="2">
    <location>
        <begin position="31"/>
        <end position="140"/>
    </location>
</feature>
<dbReference type="SUPFAM" id="SSF54593">
    <property type="entry name" value="Glyoxalase/Bleomycin resistance protein/Dihydroxybiphenyl dioxygenase"/>
    <property type="match status" value="1"/>
</dbReference>
<protein>
    <recommendedName>
        <fullName evidence="2">VOC domain-containing protein</fullName>
    </recommendedName>
</protein>